<proteinExistence type="predicted"/>
<name>A0A2P5AAE5_PARAD</name>
<evidence type="ECO:0000313" key="2">
    <source>
        <dbReference type="Proteomes" id="UP000237105"/>
    </source>
</evidence>
<keyword evidence="2" id="KW-1185">Reference proteome</keyword>
<accession>A0A2P5AAE5</accession>
<sequence length="49" mass="5600">QVVLDLKSLLDQYMTRGLVVLDPKSSSSFSHYLTYGHRPRGKDYLICVV</sequence>
<feature type="non-terminal residue" evidence="1">
    <location>
        <position position="1"/>
    </location>
</feature>
<reference evidence="2" key="1">
    <citation type="submission" date="2016-06" db="EMBL/GenBank/DDBJ databases">
        <title>Parallel loss of symbiosis genes in relatives of nitrogen-fixing non-legume Parasponia.</title>
        <authorList>
            <person name="Van Velzen R."/>
            <person name="Holmer R."/>
            <person name="Bu F."/>
            <person name="Rutten L."/>
            <person name="Van Zeijl A."/>
            <person name="Liu W."/>
            <person name="Santuari L."/>
            <person name="Cao Q."/>
            <person name="Sharma T."/>
            <person name="Shen D."/>
            <person name="Roswanjaya Y."/>
            <person name="Wardhani T."/>
            <person name="Kalhor M.S."/>
            <person name="Jansen J."/>
            <person name="Van den Hoogen J."/>
            <person name="Gungor B."/>
            <person name="Hartog M."/>
            <person name="Hontelez J."/>
            <person name="Verver J."/>
            <person name="Yang W.-C."/>
            <person name="Schijlen E."/>
            <person name="Repin R."/>
            <person name="Schilthuizen M."/>
            <person name="Schranz E."/>
            <person name="Heidstra R."/>
            <person name="Miyata K."/>
            <person name="Fedorova E."/>
            <person name="Kohlen W."/>
            <person name="Bisseling T."/>
            <person name="Smit S."/>
            <person name="Geurts R."/>
        </authorList>
    </citation>
    <scope>NUCLEOTIDE SEQUENCE [LARGE SCALE GENOMIC DNA]</scope>
    <source>
        <strain evidence="2">cv. WU1-14</strain>
    </source>
</reference>
<dbReference type="Proteomes" id="UP000237105">
    <property type="component" value="Unassembled WGS sequence"/>
</dbReference>
<protein>
    <submittedName>
        <fullName evidence="1">Uncharacterized protein</fullName>
    </submittedName>
</protein>
<dbReference type="EMBL" id="JXTB01000724">
    <property type="protein sequence ID" value="PON33503.1"/>
    <property type="molecule type" value="Genomic_DNA"/>
</dbReference>
<organism evidence="1 2">
    <name type="scientific">Parasponia andersonii</name>
    <name type="common">Sponia andersonii</name>
    <dbReference type="NCBI Taxonomy" id="3476"/>
    <lineage>
        <taxon>Eukaryota</taxon>
        <taxon>Viridiplantae</taxon>
        <taxon>Streptophyta</taxon>
        <taxon>Embryophyta</taxon>
        <taxon>Tracheophyta</taxon>
        <taxon>Spermatophyta</taxon>
        <taxon>Magnoliopsida</taxon>
        <taxon>eudicotyledons</taxon>
        <taxon>Gunneridae</taxon>
        <taxon>Pentapetalae</taxon>
        <taxon>rosids</taxon>
        <taxon>fabids</taxon>
        <taxon>Rosales</taxon>
        <taxon>Cannabaceae</taxon>
        <taxon>Parasponia</taxon>
    </lineage>
</organism>
<gene>
    <name evidence="1" type="ORF">PanWU01x14_352280</name>
</gene>
<dbReference type="AlphaFoldDB" id="A0A2P5AAE5"/>
<comment type="caution">
    <text evidence="1">The sequence shown here is derived from an EMBL/GenBank/DDBJ whole genome shotgun (WGS) entry which is preliminary data.</text>
</comment>
<evidence type="ECO:0000313" key="1">
    <source>
        <dbReference type="EMBL" id="PON33503.1"/>
    </source>
</evidence>